<dbReference type="Gene3D" id="1.10.1530.10">
    <property type="match status" value="1"/>
</dbReference>
<keyword evidence="2" id="KW-0560">Oxidoreductase</keyword>
<dbReference type="InterPro" id="IPR043143">
    <property type="entry name" value="Mal/L-sulf/L-lact_DH-like_NADP"/>
</dbReference>
<accession>A0A1I1WKS4</accession>
<evidence type="ECO:0000256" key="2">
    <source>
        <dbReference type="ARBA" id="ARBA00023002"/>
    </source>
</evidence>
<dbReference type="GO" id="GO:0016491">
    <property type="term" value="F:oxidoreductase activity"/>
    <property type="evidence" value="ECO:0007669"/>
    <property type="project" value="UniProtKB-KW"/>
</dbReference>
<reference evidence="4" key="1">
    <citation type="submission" date="2016-10" db="EMBL/GenBank/DDBJ databases">
        <authorList>
            <person name="Varghese N."/>
            <person name="Submissions S."/>
        </authorList>
    </citation>
    <scope>NUCLEOTIDE SEQUENCE [LARGE SCALE GENOMIC DNA]</scope>
    <source>
        <strain evidence="4">DSM 46838</strain>
    </source>
</reference>
<organism evidence="3 4">
    <name type="scientific">Blastococcus tunisiensis</name>
    <dbReference type="NCBI Taxonomy" id="1798228"/>
    <lineage>
        <taxon>Bacteria</taxon>
        <taxon>Bacillati</taxon>
        <taxon>Actinomycetota</taxon>
        <taxon>Actinomycetes</taxon>
        <taxon>Geodermatophilales</taxon>
        <taxon>Geodermatophilaceae</taxon>
        <taxon>Blastococcus</taxon>
    </lineage>
</organism>
<dbReference type="Pfam" id="PF02615">
    <property type="entry name" value="Ldh_2"/>
    <property type="match status" value="1"/>
</dbReference>
<comment type="similarity">
    <text evidence="1">Belongs to the LDH2/MDH2 oxidoreductase family.</text>
</comment>
<proteinExistence type="inferred from homology"/>
<dbReference type="PANTHER" id="PTHR11091">
    <property type="entry name" value="OXIDOREDUCTASE-RELATED"/>
    <property type="match status" value="1"/>
</dbReference>
<dbReference type="InterPro" id="IPR003767">
    <property type="entry name" value="Malate/L-lactate_DH-like"/>
</dbReference>
<evidence type="ECO:0000313" key="3">
    <source>
        <dbReference type="EMBL" id="SFD95775.1"/>
    </source>
</evidence>
<dbReference type="PANTHER" id="PTHR11091:SF0">
    <property type="entry name" value="MALATE DEHYDROGENASE"/>
    <property type="match status" value="1"/>
</dbReference>
<keyword evidence="4" id="KW-1185">Reference proteome</keyword>
<dbReference type="Gene3D" id="3.30.1370.60">
    <property type="entry name" value="Hypothetical oxidoreductase yiak, domain 2"/>
    <property type="match status" value="1"/>
</dbReference>
<dbReference type="AlphaFoldDB" id="A0A1I1WKS4"/>
<evidence type="ECO:0000256" key="1">
    <source>
        <dbReference type="ARBA" id="ARBA00006056"/>
    </source>
</evidence>
<dbReference type="Proteomes" id="UP000198589">
    <property type="component" value="Unassembled WGS sequence"/>
</dbReference>
<name>A0A1I1WKS4_9ACTN</name>
<dbReference type="RefSeq" id="WP_217640523.1">
    <property type="nucleotide sequence ID" value="NZ_FOND01000001.1"/>
</dbReference>
<gene>
    <name evidence="3" type="ORF">SAMN05216574_101428</name>
</gene>
<dbReference type="STRING" id="1798228.SAMN05216574_101428"/>
<dbReference type="EMBL" id="FOND01000001">
    <property type="protein sequence ID" value="SFD95775.1"/>
    <property type="molecule type" value="Genomic_DNA"/>
</dbReference>
<dbReference type="InterPro" id="IPR043144">
    <property type="entry name" value="Mal/L-sulf/L-lact_DH-like_ah"/>
</dbReference>
<protein>
    <submittedName>
        <fullName evidence="3">Malate/lactate/ureidoglycolate dehydrogenase, LDH2 family</fullName>
    </submittedName>
</protein>
<dbReference type="SUPFAM" id="SSF89733">
    <property type="entry name" value="L-sulfolactate dehydrogenase-like"/>
    <property type="match status" value="1"/>
</dbReference>
<sequence length="347" mass="36030">MDDEVSIEVEEYRRTVRAVLRRAGASERDACSQTELLLDGDLRGHSSHGVRRLPVLVERMRNGLIVTDADIRVEWRTDSFASVDGGWGFGATVAEAAVDAVVRRADRTGVAVAAVRRANHIGMLAPHVERIAGAGQVGLALTTSEALVHPWGGSRALVGTNPIGIAVPTTGEPLVVDMSTASVSMGKILDHLGRAQPIPAGWAVDEHGRPTTDAAAATRGAISPFGGSKGYALGVAFEALVAVLTGTGLGTDVRGTLDTTEPTTKGDLFLAVSLERLGLQGTLPALTAYLEQLRASGAGGGAPVSVPGDRSRAVRALRLAEGVPLHRATWAATRALIGPDPLEAPHA</sequence>
<evidence type="ECO:0000313" key="4">
    <source>
        <dbReference type="Proteomes" id="UP000198589"/>
    </source>
</evidence>
<dbReference type="InterPro" id="IPR036111">
    <property type="entry name" value="Mal/L-sulfo/L-lacto_DH-like_sf"/>
</dbReference>